<name>A0ABQ5SXR2_9ACTN</name>
<protein>
    <recommendedName>
        <fullName evidence="4">Membrane transporter protein</fullName>
    </recommendedName>
</protein>
<evidence type="ECO:0000313" key="2">
    <source>
        <dbReference type="EMBL" id="GLJ68415.1"/>
    </source>
</evidence>
<reference evidence="2" key="2">
    <citation type="submission" date="2023-01" db="EMBL/GenBank/DDBJ databases">
        <authorList>
            <person name="Sun Q."/>
            <person name="Evtushenko L."/>
        </authorList>
    </citation>
    <scope>NUCLEOTIDE SEQUENCE</scope>
    <source>
        <strain evidence="2">VKM Ac-1246</strain>
    </source>
</reference>
<reference evidence="2" key="1">
    <citation type="journal article" date="2014" name="Int. J. Syst. Evol. Microbiol.">
        <title>Complete genome of a new Firmicutes species belonging to the dominant human colonic microbiota ('Ruminococcus bicirculans') reveals two chromosomes and a selective capacity to utilize plant glucans.</title>
        <authorList>
            <consortium name="NISC Comparative Sequencing Program"/>
            <person name="Wegmann U."/>
            <person name="Louis P."/>
            <person name="Goesmann A."/>
            <person name="Henrissat B."/>
            <person name="Duncan S.H."/>
            <person name="Flint H.J."/>
        </authorList>
    </citation>
    <scope>NUCLEOTIDE SEQUENCE</scope>
    <source>
        <strain evidence="2">VKM Ac-1246</strain>
    </source>
</reference>
<evidence type="ECO:0000313" key="3">
    <source>
        <dbReference type="Proteomes" id="UP001142292"/>
    </source>
</evidence>
<feature type="transmembrane region" description="Helical" evidence="1">
    <location>
        <begin position="168"/>
        <end position="192"/>
    </location>
</feature>
<keyword evidence="1" id="KW-0812">Transmembrane</keyword>
<accession>A0ABQ5SXR2</accession>
<dbReference type="RefSeq" id="WP_229787763.1">
    <property type="nucleotide sequence ID" value="NZ_BMRK01000008.1"/>
</dbReference>
<keyword evidence="1" id="KW-0472">Membrane</keyword>
<evidence type="ECO:0008006" key="4">
    <source>
        <dbReference type="Google" id="ProtNLM"/>
    </source>
</evidence>
<keyword evidence="1" id="KW-1133">Transmembrane helix</keyword>
<feature type="transmembrane region" description="Helical" evidence="1">
    <location>
        <begin position="105"/>
        <end position="125"/>
    </location>
</feature>
<keyword evidence="3" id="KW-1185">Reference proteome</keyword>
<evidence type="ECO:0000256" key="1">
    <source>
        <dbReference type="SAM" id="Phobius"/>
    </source>
</evidence>
<dbReference type="EMBL" id="BSEL01000005">
    <property type="protein sequence ID" value="GLJ68415.1"/>
    <property type="molecule type" value="Genomic_DNA"/>
</dbReference>
<feature type="transmembrane region" description="Helical" evidence="1">
    <location>
        <begin position="38"/>
        <end position="62"/>
    </location>
</feature>
<proteinExistence type="predicted"/>
<feature type="transmembrane region" description="Helical" evidence="1">
    <location>
        <begin position="74"/>
        <end position="93"/>
    </location>
</feature>
<gene>
    <name evidence="2" type="ORF">GCM10017579_24510</name>
</gene>
<feature type="transmembrane region" description="Helical" evidence="1">
    <location>
        <begin position="137"/>
        <end position="156"/>
    </location>
</feature>
<feature type="transmembrane region" description="Helical" evidence="1">
    <location>
        <begin position="12"/>
        <end position="32"/>
    </location>
</feature>
<comment type="caution">
    <text evidence="2">The sequence shown here is derived from an EMBL/GenBank/DDBJ whole genome shotgun (WGS) entry which is preliminary data.</text>
</comment>
<dbReference type="Proteomes" id="UP001142292">
    <property type="component" value="Unassembled WGS sequence"/>
</dbReference>
<organism evidence="2 3">
    <name type="scientific">Nocardioides luteus</name>
    <dbReference type="NCBI Taxonomy" id="1844"/>
    <lineage>
        <taxon>Bacteria</taxon>
        <taxon>Bacillati</taxon>
        <taxon>Actinomycetota</taxon>
        <taxon>Actinomycetes</taxon>
        <taxon>Propionibacteriales</taxon>
        <taxon>Nocardioidaceae</taxon>
        <taxon>Nocardioides</taxon>
    </lineage>
</organism>
<sequence>MLQVLFGAFCRGWLFGVVLGLVVGGGLGTVFIPVVGTVYGAMVGVPLGAITGLAAALLVAPAALLPRSVLADRVWPGLVSAGLTFLLVTRVVFSGGDLWSDDDGPYFLALVLVTGAMGVLFGAAVTRRARVRFMQSVWSAVYGSILGAVVSAGYVLREEGLGEPGFLAGFTFMGWVAGGILGAALVIFNLLVTKEPSAE</sequence>